<feature type="domain" description="CoA-binding" evidence="1">
    <location>
        <begin position="6"/>
        <end position="68"/>
    </location>
</feature>
<proteinExistence type="predicted"/>
<dbReference type="SUPFAM" id="SSF51735">
    <property type="entry name" value="NAD(P)-binding Rossmann-fold domains"/>
    <property type="match status" value="1"/>
</dbReference>
<protein>
    <recommendedName>
        <fullName evidence="1">CoA-binding domain-containing protein</fullName>
    </recommendedName>
</protein>
<gene>
    <name evidence="2" type="ORF">G6F50_017721</name>
</gene>
<dbReference type="InterPro" id="IPR036291">
    <property type="entry name" value="NAD(P)-bd_dom_sf"/>
</dbReference>
<name>A0A9P7BZT8_9FUNG</name>
<dbReference type="PANTHER" id="PTHR42793:SF1">
    <property type="entry name" value="PEPTIDYL-LYSINE N-ACETYLTRANSFERASE PATZ"/>
    <property type="match status" value="1"/>
</dbReference>
<dbReference type="InterPro" id="IPR003781">
    <property type="entry name" value="CoA-bd"/>
</dbReference>
<organism evidence="2 3">
    <name type="scientific">Rhizopus delemar</name>
    <dbReference type="NCBI Taxonomy" id="936053"/>
    <lineage>
        <taxon>Eukaryota</taxon>
        <taxon>Fungi</taxon>
        <taxon>Fungi incertae sedis</taxon>
        <taxon>Mucoromycota</taxon>
        <taxon>Mucoromycotina</taxon>
        <taxon>Mucoromycetes</taxon>
        <taxon>Mucorales</taxon>
        <taxon>Mucorineae</taxon>
        <taxon>Rhizopodaceae</taxon>
        <taxon>Rhizopus</taxon>
    </lineage>
</organism>
<reference evidence="2 3" key="1">
    <citation type="journal article" date="2020" name="Microb. Genom.">
        <title>Genetic diversity of clinical and environmental Mucorales isolates obtained from an investigation of mucormycosis cases among solid organ transplant recipients.</title>
        <authorList>
            <person name="Nguyen M.H."/>
            <person name="Kaul D."/>
            <person name="Muto C."/>
            <person name="Cheng S.J."/>
            <person name="Richter R.A."/>
            <person name="Bruno V.M."/>
            <person name="Liu G."/>
            <person name="Beyhan S."/>
            <person name="Sundermann A.J."/>
            <person name="Mounaud S."/>
            <person name="Pasculle A.W."/>
            <person name="Nierman W.C."/>
            <person name="Driscoll E."/>
            <person name="Cumbie R."/>
            <person name="Clancy C.J."/>
            <person name="Dupont C.L."/>
        </authorList>
    </citation>
    <scope>NUCLEOTIDE SEQUENCE [LARGE SCALE GENOMIC DNA]</scope>
    <source>
        <strain evidence="2 3">GL24</strain>
    </source>
</reference>
<evidence type="ECO:0000313" key="3">
    <source>
        <dbReference type="Proteomes" id="UP000740926"/>
    </source>
</evidence>
<dbReference type="Pfam" id="PF13380">
    <property type="entry name" value="CoA_binding_2"/>
    <property type="match status" value="1"/>
</dbReference>
<dbReference type="EMBL" id="JAANIU010013883">
    <property type="protein sequence ID" value="KAG1529845.1"/>
    <property type="molecule type" value="Genomic_DNA"/>
</dbReference>
<dbReference type="AlphaFoldDB" id="A0A9P7BZT8"/>
<keyword evidence="3" id="KW-1185">Reference proteome</keyword>
<accession>A0A9P7BZT8</accession>
<comment type="caution">
    <text evidence="2">The sequence shown here is derived from an EMBL/GenBank/DDBJ whole genome shotgun (WGS) entry which is preliminary data.</text>
</comment>
<sequence length="90" mass="8991">MPVSLLRQHGYDGRILPITPRAESIQGLPAAPDLAALDGEADLVILAVPAALAAQALEQARPGQVGGAVVCAPSPASAASGCWAPIAWAT</sequence>
<dbReference type="Proteomes" id="UP000740926">
    <property type="component" value="Unassembled WGS sequence"/>
</dbReference>
<dbReference type="Gene3D" id="3.40.50.720">
    <property type="entry name" value="NAD(P)-binding Rossmann-like Domain"/>
    <property type="match status" value="1"/>
</dbReference>
<evidence type="ECO:0000313" key="2">
    <source>
        <dbReference type="EMBL" id="KAG1529845.1"/>
    </source>
</evidence>
<evidence type="ECO:0000259" key="1">
    <source>
        <dbReference type="Pfam" id="PF13380"/>
    </source>
</evidence>
<dbReference type="PANTHER" id="PTHR42793">
    <property type="entry name" value="COA BINDING DOMAIN CONTAINING PROTEIN"/>
    <property type="match status" value="1"/>
</dbReference>